<gene>
    <name evidence="2" type="ORF">ACFFHW_09175</name>
</gene>
<dbReference type="SUPFAM" id="SSF55729">
    <property type="entry name" value="Acyl-CoA N-acyltransferases (Nat)"/>
    <property type="match status" value="1"/>
</dbReference>
<evidence type="ECO:0000259" key="1">
    <source>
        <dbReference type="PROSITE" id="PS51186"/>
    </source>
</evidence>
<dbReference type="Pfam" id="PF00583">
    <property type="entry name" value="Acetyltransf_1"/>
    <property type="match status" value="1"/>
</dbReference>
<reference evidence="2 3" key="1">
    <citation type="submission" date="2024-09" db="EMBL/GenBank/DDBJ databases">
        <authorList>
            <person name="Sun Q."/>
            <person name="Mori K."/>
        </authorList>
    </citation>
    <scope>NUCLEOTIDE SEQUENCE [LARGE SCALE GENOMIC DNA]</scope>
    <source>
        <strain evidence="2 3">CCM 7415</strain>
    </source>
</reference>
<sequence>MKTALALRHVHFEDLGTLEPLLHQRGFEVRYLDPAVEELSEIEATACDLLIVLGGPIGALDEAIYPFLSDELRLLERRLASGRPLLGICLGAQLIARLLGAAVVPMGFKEIGFSALILTDEGDHSVLAPLAGVPVLHWHGDRFEQPAGSRLLAGTDRCAQQAFAAGDAVSGLQFHLEADADRIERWLVGHCCELARAGIDPRTLRADAQRHGAALREAAHQVIGAWLDQQPSSSEEQMETRAASIDDAEAMSLVLREIIAHTKRQRASDVAFVIDRYIADPAGIACTLAVDATGRVVGFQSLKRAVADNPYNAPQGWGIIGTHISPRAQRQGVGKRLFACSTAAARQAGLEKIDACIGADNPSGLQYYEAMGFRTYRTLNDTVQKVYDLS</sequence>
<dbReference type="PROSITE" id="PS51273">
    <property type="entry name" value="GATASE_TYPE_1"/>
    <property type="match status" value="1"/>
</dbReference>
<dbReference type="CDD" id="cd04301">
    <property type="entry name" value="NAT_SF"/>
    <property type="match status" value="1"/>
</dbReference>
<dbReference type="InterPro" id="IPR029062">
    <property type="entry name" value="Class_I_gatase-like"/>
</dbReference>
<evidence type="ECO:0000313" key="2">
    <source>
        <dbReference type="EMBL" id="MFC0268151.1"/>
    </source>
</evidence>
<dbReference type="InterPro" id="IPR016181">
    <property type="entry name" value="Acyl_CoA_acyltransferase"/>
</dbReference>
<feature type="domain" description="N-acetyltransferase" evidence="1">
    <location>
        <begin position="238"/>
        <end position="390"/>
    </location>
</feature>
<dbReference type="PANTHER" id="PTHR42695">
    <property type="entry name" value="GLUTAMINE AMIDOTRANSFERASE YLR126C-RELATED"/>
    <property type="match status" value="1"/>
</dbReference>
<dbReference type="PROSITE" id="PS51186">
    <property type="entry name" value="GNAT"/>
    <property type="match status" value="1"/>
</dbReference>
<name>A0ABV6G3E8_9GAMM</name>
<dbReference type="Pfam" id="PF00117">
    <property type="entry name" value="GATase"/>
    <property type="match status" value="1"/>
</dbReference>
<accession>A0ABV6G3E8</accession>
<proteinExistence type="predicted"/>
<dbReference type="InterPro" id="IPR000182">
    <property type="entry name" value="GNAT_dom"/>
</dbReference>
<dbReference type="InterPro" id="IPR044992">
    <property type="entry name" value="ChyE-like"/>
</dbReference>
<keyword evidence="3" id="KW-1185">Reference proteome</keyword>
<dbReference type="PANTHER" id="PTHR42695:SF5">
    <property type="entry name" value="GLUTAMINE AMIDOTRANSFERASE YLR126C-RELATED"/>
    <property type="match status" value="1"/>
</dbReference>
<dbReference type="SUPFAM" id="SSF52317">
    <property type="entry name" value="Class I glutamine amidotransferase-like"/>
    <property type="match status" value="1"/>
</dbReference>
<dbReference type="Gene3D" id="3.40.50.880">
    <property type="match status" value="1"/>
</dbReference>
<dbReference type="CDD" id="cd01741">
    <property type="entry name" value="GATase1_1"/>
    <property type="match status" value="1"/>
</dbReference>
<dbReference type="InterPro" id="IPR017926">
    <property type="entry name" value="GATASE"/>
</dbReference>
<comment type="caution">
    <text evidence="2">The sequence shown here is derived from an EMBL/GenBank/DDBJ whole genome shotgun (WGS) entry which is preliminary data.</text>
</comment>
<dbReference type="Gene3D" id="3.40.630.30">
    <property type="match status" value="1"/>
</dbReference>
<dbReference type="RefSeq" id="WP_019952451.1">
    <property type="nucleotide sequence ID" value="NZ_JBHLVX010000036.1"/>
</dbReference>
<evidence type="ECO:0000313" key="3">
    <source>
        <dbReference type="Proteomes" id="UP001589814"/>
    </source>
</evidence>
<dbReference type="NCBIfam" id="NF005458">
    <property type="entry name" value="PRK07053.1"/>
    <property type="match status" value="1"/>
</dbReference>
<keyword evidence="2" id="KW-0315">Glutamine amidotransferase</keyword>
<protein>
    <submittedName>
        <fullName evidence="2">Glutamine amidotransferase</fullName>
    </submittedName>
</protein>
<dbReference type="EMBL" id="JBHLVX010000036">
    <property type="protein sequence ID" value="MFC0268151.1"/>
    <property type="molecule type" value="Genomic_DNA"/>
</dbReference>
<dbReference type="Proteomes" id="UP001589814">
    <property type="component" value="Unassembled WGS sequence"/>
</dbReference>
<organism evidence="2 3">
    <name type="scientific">Kushneria aurantia</name>
    <dbReference type="NCBI Taxonomy" id="504092"/>
    <lineage>
        <taxon>Bacteria</taxon>
        <taxon>Pseudomonadati</taxon>
        <taxon>Pseudomonadota</taxon>
        <taxon>Gammaproteobacteria</taxon>
        <taxon>Oceanospirillales</taxon>
        <taxon>Halomonadaceae</taxon>
        <taxon>Kushneria</taxon>
    </lineage>
</organism>